<dbReference type="InterPro" id="IPR003682">
    <property type="entry name" value="rRNA_ssu_MeTfrase_G"/>
</dbReference>
<dbReference type="Proteomes" id="UP001196565">
    <property type="component" value="Unassembled WGS sequence"/>
</dbReference>
<dbReference type="EMBL" id="JAHYBZ010000005">
    <property type="protein sequence ID" value="MBW6399221.1"/>
    <property type="molecule type" value="Genomic_DNA"/>
</dbReference>
<dbReference type="PANTHER" id="PTHR31760">
    <property type="entry name" value="S-ADENOSYL-L-METHIONINE-DEPENDENT METHYLTRANSFERASES SUPERFAMILY PROTEIN"/>
    <property type="match status" value="1"/>
</dbReference>
<keyword evidence="1 6" id="KW-0963">Cytoplasm</keyword>
<dbReference type="GO" id="GO:0008168">
    <property type="term" value="F:methyltransferase activity"/>
    <property type="evidence" value="ECO:0007669"/>
    <property type="project" value="UniProtKB-KW"/>
</dbReference>
<keyword evidence="5 6" id="KW-0949">S-adenosyl-L-methionine</keyword>
<evidence type="ECO:0000313" key="7">
    <source>
        <dbReference type="EMBL" id="MBW6399221.1"/>
    </source>
</evidence>
<evidence type="ECO:0000256" key="6">
    <source>
        <dbReference type="HAMAP-Rule" id="MF_00074"/>
    </source>
</evidence>
<dbReference type="EC" id="2.1.1.170" evidence="6"/>
<keyword evidence="2 6" id="KW-0698">rRNA processing</keyword>
<keyword evidence="8" id="KW-1185">Reference proteome</keyword>
<organism evidence="7 8">
    <name type="scientific">Roseomonas alba</name>
    <dbReference type="NCBI Taxonomy" id="2846776"/>
    <lineage>
        <taxon>Bacteria</taxon>
        <taxon>Pseudomonadati</taxon>
        <taxon>Pseudomonadota</taxon>
        <taxon>Alphaproteobacteria</taxon>
        <taxon>Acetobacterales</taxon>
        <taxon>Roseomonadaceae</taxon>
        <taxon>Roseomonas</taxon>
    </lineage>
</organism>
<comment type="similarity">
    <text evidence="6">Belongs to the methyltransferase superfamily. RNA methyltransferase RsmG family.</text>
</comment>
<feature type="binding site" evidence="6">
    <location>
        <position position="64"/>
    </location>
    <ligand>
        <name>S-adenosyl-L-methionine</name>
        <dbReference type="ChEBI" id="CHEBI:59789"/>
    </ligand>
</feature>
<evidence type="ECO:0000256" key="4">
    <source>
        <dbReference type="ARBA" id="ARBA00022679"/>
    </source>
</evidence>
<evidence type="ECO:0000256" key="5">
    <source>
        <dbReference type="ARBA" id="ARBA00022691"/>
    </source>
</evidence>
<comment type="function">
    <text evidence="6">Specifically methylates the N7 position of guanine in position 527 of 16S rRNA.</text>
</comment>
<evidence type="ECO:0000256" key="3">
    <source>
        <dbReference type="ARBA" id="ARBA00022603"/>
    </source>
</evidence>
<dbReference type="PIRSF" id="PIRSF003078">
    <property type="entry name" value="GidB"/>
    <property type="match status" value="1"/>
</dbReference>
<comment type="caution">
    <text evidence="6">Lacks conserved residue(s) required for the propagation of feature annotation.</text>
</comment>
<comment type="subcellular location">
    <subcellularLocation>
        <location evidence="6">Cytoplasm</location>
    </subcellularLocation>
</comment>
<dbReference type="NCBIfam" id="TIGR00138">
    <property type="entry name" value="rsmG_gidB"/>
    <property type="match status" value="1"/>
</dbReference>
<dbReference type="GO" id="GO:0032259">
    <property type="term" value="P:methylation"/>
    <property type="evidence" value="ECO:0007669"/>
    <property type="project" value="UniProtKB-KW"/>
</dbReference>
<evidence type="ECO:0000256" key="2">
    <source>
        <dbReference type="ARBA" id="ARBA00022552"/>
    </source>
</evidence>
<evidence type="ECO:0000313" key="8">
    <source>
        <dbReference type="Proteomes" id="UP001196565"/>
    </source>
</evidence>
<feature type="binding site" evidence="6">
    <location>
        <position position="69"/>
    </location>
    <ligand>
        <name>S-adenosyl-L-methionine</name>
        <dbReference type="ChEBI" id="CHEBI:59789"/>
    </ligand>
</feature>
<evidence type="ECO:0000256" key="1">
    <source>
        <dbReference type="ARBA" id="ARBA00022490"/>
    </source>
</evidence>
<name>A0ABS7AAA4_9PROT</name>
<accession>A0ABS7AAA4</accession>
<comment type="caution">
    <text evidence="7">The sequence shown here is derived from an EMBL/GenBank/DDBJ whole genome shotgun (WGS) entry which is preliminary data.</text>
</comment>
<dbReference type="SUPFAM" id="SSF53335">
    <property type="entry name" value="S-adenosyl-L-methionine-dependent methyltransferases"/>
    <property type="match status" value="1"/>
</dbReference>
<dbReference type="InterPro" id="IPR029063">
    <property type="entry name" value="SAM-dependent_MTases_sf"/>
</dbReference>
<proteinExistence type="inferred from homology"/>
<reference evidence="7 8" key="1">
    <citation type="submission" date="2021-07" db="EMBL/GenBank/DDBJ databases">
        <authorList>
            <person name="So Y."/>
        </authorList>
    </citation>
    <scope>NUCLEOTIDE SEQUENCE [LARGE SCALE GENOMIC DNA]</scope>
    <source>
        <strain evidence="7 8">HJA6</strain>
    </source>
</reference>
<dbReference type="Gene3D" id="3.40.50.150">
    <property type="entry name" value="Vaccinia Virus protein VP39"/>
    <property type="match status" value="1"/>
</dbReference>
<keyword evidence="3 6" id="KW-0489">Methyltransferase</keyword>
<keyword evidence="4 6" id="KW-0808">Transferase</keyword>
<feature type="binding site" evidence="6">
    <location>
        <begin position="115"/>
        <end position="116"/>
    </location>
    <ligand>
        <name>S-adenosyl-L-methionine</name>
        <dbReference type="ChEBI" id="CHEBI:59789"/>
    </ligand>
</feature>
<dbReference type="PANTHER" id="PTHR31760:SF0">
    <property type="entry name" value="S-ADENOSYL-L-METHIONINE-DEPENDENT METHYLTRANSFERASES SUPERFAMILY PROTEIN"/>
    <property type="match status" value="1"/>
</dbReference>
<protein>
    <recommendedName>
        <fullName evidence="6">Ribosomal RNA small subunit methyltransferase G</fullName>
        <ecNumber evidence="6">2.1.1.170</ecNumber>
    </recommendedName>
    <alternativeName>
        <fullName evidence="6">16S rRNA 7-methylguanosine methyltransferase</fullName>
        <shortName evidence="6">16S rRNA m7G methyltransferase</shortName>
    </alternativeName>
</protein>
<dbReference type="Pfam" id="PF02527">
    <property type="entry name" value="GidB"/>
    <property type="match status" value="1"/>
</dbReference>
<comment type="catalytic activity">
    <reaction evidence="6">
        <text>guanosine(527) in 16S rRNA + S-adenosyl-L-methionine = N(7)-methylguanosine(527) in 16S rRNA + S-adenosyl-L-homocysteine</text>
        <dbReference type="Rhea" id="RHEA:42732"/>
        <dbReference type="Rhea" id="RHEA-COMP:10209"/>
        <dbReference type="Rhea" id="RHEA-COMP:10210"/>
        <dbReference type="ChEBI" id="CHEBI:57856"/>
        <dbReference type="ChEBI" id="CHEBI:59789"/>
        <dbReference type="ChEBI" id="CHEBI:74269"/>
        <dbReference type="ChEBI" id="CHEBI:74480"/>
        <dbReference type="EC" id="2.1.1.170"/>
    </reaction>
</comment>
<gene>
    <name evidence="6 7" type="primary">rsmG</name>
    <name evidence="7" type="ORF">KPL78_15265</name>
</gene>
<sequence>MPELEPDAGRNTRLAAYRDLLLRWNATINLVSAKTADDIDRRHIADSLQIVPLLPPDGAIADLGSGGGLPGIVIAAALPEREVHLVESDRRKAAFLIEVAGTLKLSHVKIHAQRIEQATLPPIAALTARALAPVDVLLGFSARFLAQDGVAVLPKGRTAEQELTSASTRWHFTAERFESRTDPEATILRLSEIRRASDA</sequence>
<feature type="binding site" evidence="6">
    <location>
        <position position="129"/>
    </location>
    <ligand>
        <name>S-adenosyl-L-methionine</name>
        <dbReference type="ChEBI" id="CHEBI:59789"/>
    </ligand>
</feature>
<dbReference type="HAMAP" id="MF_00074">
    <property type="entry name" value="16SrRNA_methyltr_G"/>
    <property type="match status" value="1"/>
</dbReference>